<comment type="subcellular location">
    <subcellularLocation>
        <location evidence="1">Membrane</location>
    </subcellularLocation>
</comment>
<evidence type="ECO:0000256" key="6">
    <source>
        <dbReference type="SAM" id="MobiDB-lite"/>
    </source>
</evidence>
<evidence type="ECO:0000313" key="8">
    <source>
        <dbReference type="Proteomes" id="UP000326396"/>
    </source>
</evidence>
<dbReference type="GO" id="GO:0016020">
    <property type="term" value="C:membrane"/>
    <property type="evidence" value="ECO:0007669"/>
    <property type="project" value="UniProtKB-SubCell"/>
</dbReference>
<keyword evidence="3" id="KW-1133">Transmembrane helix</keyword>
<dbReference type="OrthoDB" id="4142200at2759"/>
<organism evidence="7 8">
    <name type="scientific">Mikania micrantha</name>
    <name type="common">bitter vine</name>
    <dbReference type="NCBI Taxonomy" id="192012"/>
    <lineage>
        <taxon>Eukaryota</taxon>
        <taxon>Viridiplantae</taxon>
        <taxon>Streptophyta</taxon>
        <taxon>Embryophyta</taxon>
        <taxon>Tracheophyta</taxon>
        <taxon>Spermatophyta</taxon>
        <taxon>Magnoliopsida</taxon>
        <taxon>eudicotyledons</taxon>
        <taxon>Gunneridae</taxon>
        <taxon>Pentapetalae</taxon>
        <taxon>asterids</taxon>
        <taxon>campanulids</taxon>
        <taxon>Asterales</taxon>
        <taxon>Asteraceae</taxon>
        <taxon>Asteroideae</taxon>
        <taxon>Heliantheae alliance</taxon>
        <taxon>Eupatorieae</taxon>
        <taxon>Mikania</taxon>
    </lineage>
</organism>
<keyword evidence="4" id="KW-0472">Membrane</keyword>
<evidence type="ECO:0000313" key="7">
    <source>
        <dbReference type="EMBL" id="KAD7117546.1"/>
    </source>
</evidence>
<feature type="region of interest" description="Disordered" evidence="6">
    <location>
        <begin position="147"/>
        <end position="188"/>
    </location>
</feature>
<dbReference type="InterPro" id="IPR005828">
    <property type="entry name" value="MFS_sugar_transport-like"/>
</dbReference>
<dbReference type="GO" id="GO:0022857">
    <property type="term" value="F:transmembrane transporter activity"/>
    <property type="evidence" value="ECO:0007669"/>
    <property type="project" value="InterPro"/>
</dbReference>
<gene>
    <name evidence="7" type="ORF">E3N88_04814</name>
</gene>
<dbReference type="Gene3D" id="1.20.1250.20">
    <property type="entry name" value="MFS general substrate transporter like domains"/>
    <property type="match status" value="1"/>
</dbReference>
<keyword evidence="2" id="KW-0812">Transmembrane</keyword>
<sequence length="263" mass="28397">MNPIPHYMHSSPVSIPTIPLPKIPSSPHSTASLSLPPSIPISVFKGSFSLGMGGIPWVIMSEIFPINIKSSAGSLAIVPLMDMARGEEDTTTVVDEEAIGLHMGIDGQIEIFNIHNKTGNKVKPNVGTTEFEIEESVQDVQNLQPQPIPIHENSTEPFNSPQNLTESSLTAHSKTQEPESNSNEIPVNGQNLEFNSPSISISSSHYDDTPPQGFRSMNNVLTRTQWGPSLLVAHVSADLLLPLCLTTYARTIVTGCGAQIWVA</sequence>
<accession>A0A5N6PXB8</accession>
<dbReference type="AlphaFoldDB" id="A0A5N6PXB8"/>
<name>A0A5N6PXB8_9ASTR</name>
<evidence type="ECO:0000256" key="2">
    <source>
        <dbReference type="ARBA" id="ARBA00022692"/>
    </source>
</evidence>
<comment type="similarity">
    <text evidence="5">Belongs to the major facilitator superfamily. Phosphate:H(+) symporter (TC 2.A.1.9) family.</text>
</comment>
<dbReference type="EMBL" id="SZYD01000002">
    <property type="protein sequence ID" value="KAD7117546.1"/>
    <property type="molecule type" value="Genomic_DNA"/>
</dbReference>
<protein>
    <submittedName>
        <fullName evidence="7">Uncharacterized protein</fullName>
    </submittedName>
</protein>
<keyword evidence="8" id="KW-1185">Reference proteome</keyword>
<dbReference type="Proteomes" id="UP000326396">
    <property type="component" value="Linkage Group LG10"/>
</dbReference>
<comment type="caution">
    <text evidence="7">The sequence shown here is derived from an EMBL/GenBank/DDBJ whole genome shotgun (WGS) entry which is preliminary data.</text>
</comment>
<evidence type="ECO:0000256" key="1">
    <source>
        <dbReference type="ARBA" id="ARBA00004370"/>
    </source>
</evidence>
<dbReference type="Pfam" id="PF00083">
    <property type="entry name" value="Sugar_tr"/>
    <property type="match status" value="1"/>
</dbReference>
<evidence type="ECO:0000256" key="4">
    <source>
        <dbReference type="ARBA" id="ARBA00023136"/>
    </source>
</evidence>
<dbReference type="InterPro" id="IPR036259">
    <property type="entry name" value="MFS_trans_sf"/>
</dbReference>
<reference evidence="7 8" key="1">
    <citation type="submission" date="2019-05" db="EMBL/GenBank/DDBJ databases">
        <title>Mikania micrantha, genome provides insights into the molecular mechanism of rapid growth.</title>
        <authorList>
            <person name="Liu B."/>
        </authorList>
    </citation>
    <scope>NUCLEOTIDE SEQUENCE [LARGE SCALE GENOMIC DNA]</scope>
    <source>
        <strain evidence="7">NLD-2019</strain>
        <tissue evidence="7">Leaf</tissue>
    </source>
</reference>
<evidence type="ECO:0000256" key="3">
    <source>
        <dbReference type="ARBA" id="ARBA00022989"/>
    </source>
</evidence>
<proteinExistence type="inferred from homology"/>
<feature type="compositionally biased region" description="Polar residues" evidence="6">
    <location>
        <begin position="155"/>
        <end position="188"/>
    </location>
</feature>
<evidence type="ECO:0000256" key="5">
    <source>
        <dbReference type="ARBA" id="ARBA00044504"/>
    </source>
</evidence>